<evidence type="ECO:0000313" key="2">
    <source>
        <dbReference type="Proteomes" id="UP000052232"/>
    </source>
</evidence>
<comment type="caution">
    <text evidence="1">The sequence shown here is derived from an EMBL/GenBank/DDBJ whole genome shotgun (WGS) entry which is preliminary data.</text>
</comment>
<reference evidence="1 2" key="1">
    <citation type="journal article" date="2015" name="G3 (Bethesda)">
        <title>Insights into Ongoing Evolution of the Hexachlorocyclohexane Catabolic Pathway from Comparative Genomics of Ten Sphingomonadaceae Strains.</title>
        <authorList>
            <person name="Pearce S.L."/>
            <person name="Oakeshott J.G."/>
            <person name="Pandey G."/>
        </authorList>
    </citation>
    <scope>NUCLEOTIDE SEQUENCE [LARGE SCALE GENOMIC DNA]</scope>
    <source>
        <strain evidence="1 2">LL01</strain>
    </source>
</reference>
<protein>
    <submittedName>
        <fullName evidence="1">Uncharacterized protein</fullName>
    </submittedName>
</protein>
<accession>A0A0J8AB63</accession>
<keyword evidence="2" id="KW-1185">Reference proteome</keyword>
<dbReference type="AlphaFoldDB" id="A0A0J8AB63"/>
<sequence>MADRASVAIRIGGSLSPDLLPGFCAAVESDGAFTDWEGTAFDPDDLDRSVPLYLADHEVAWGRFEAIETFCVDHALVFARWAGGASGAFGPERVVFDGTTVRSFSASDDDEILISAETVRGLGSYAAVLSHLAAAELEIPPFRIDGTG</sequence>
<name>A0A0J8AB63_9SPHN</name>
<proteinExistence type="predicted"/>
<evidence type="ECO:0000313" key="1">
    <source>
        <dbReference type="EMBL" id="KMS52415.1"/>
    </source>
</evidence>
<dbReference type="STRING" id="1420583.V473_21410"/>
<organism evidence="1 2">
    <name type="scientific">Sphingobium cupriresistens LL01</name>
    <dbReference type="NCBI Taxonomy" id="1420583"/>
    <lineage>
        <taxon>Bacteria</taxon>
        <taxon>Pseudomonadati</taxon>
        <taxon>Pseudomonadota</taxon>
        <taxon>Alphaproteobacteria</taxon>
        <taxon>Sphingomonadales</taxon>
        <taxon>Sphingomonadaceae</taxon>
        <taxon>Sphingobium</taxon>
    </lineage>
</organism>
<dbReference type="RefSeq" id="WP_066609003.1">
    <property type="nucleotide sequence ID" value="NZ_KQ130437.1"/>
</dbReference>
<dbReference type="PATRIC" id="fig|1420583.3.peg.4096"/>
<dbReference type="EMBL" id="JACT01000006">
    <property type="protein sequence ID" value="KMS52415.1"/>
    <property type="molecule type" value="Genomic_DNA"/>
</dbReference>
<gene>
    <name evidence="1" type="ORF">V473_21410</name>
</gene>
<dbReference type="Proteomes" id="UP000052232">
    <property type="component" value="Unassembled WGS sequence"/>
</dbReference>